<protein>
    <recommendedName>
        <fullName evidence="5">Transport permease protein</fullName>
    </recommendedName>
</protein>
<dbReference type="PIRSF" id="PIRSF006648">
    <property type="entry name" value="DrrB"/>
    <property type="match status" value="1"/>
</dbReference>
<dbReference type="PRINTS" id="PR00164">
    <property type="entry name" value="ABC2TRNSPORT"/>
</dbReference>
<keyword evidence="4 5" id="KW-0472">Membrane</keyword>
<dbReference type="EMBL" id="LR746496">
    <property type="protein sequence ID" value="CAA7603223.1"/>
    <property type="molecule type" value="Genomic_DNA"/>
</dbReference>
<dbReference type="PROSITE" id="PS51012">
    <property type="entry name" value="ABC_TM2"/>
    <property type="match status" value="1"/>
</dbReference>
<evidence type="ECO:0000256" key="3">
    <source>
        <dbReference type="ARBA" id="ARBA00022989"/>
    </source>
</evidence>
<keyword evidence="5" id="KW-0813">Transport</keyword>
<feature type="transmembrane region" description="Helical" evidence="5">
    <location>
        <begin position="21"/>
        <end position="40"/>
    </location>
</feature>
<dbReference type="AlphaFoldDB" id="A0A8S0VYN2"/>
<evidence type="ECO:0000259" key="6">
    <source>
        <dbReference type="PROSITE" id="PS51012"/>
    </source>
</evidence>
<dbReference type="GO" id="GO:0140359">
    <property type="term" value="F:ABC-type transporter activity"/>
    <property type="evidence" value="ECO:0007669"/>
    <property type="project" value="InterPro"/>
</dbReference>
<dbReference type="KEGG" id="aacx:DEACI_4046"/>
<comment type="similarity">
    <text evidence="5">Belongs to the ABC-2 integral membrane protein family.</text>
</comment>
<evidence type="ECO:0000256" key="1">
    <source>
        <dbReference type="ARBA" id="ARBA00004141"/>
    </source>
</evidence>
<dbReference type="RefSeq" id="WP_240986476.1">
    <property type="nucleotide sequence ID" value="NZ_LR746496.1"/>
</dbReference>
<sequence length="243" mass="27178">MGLAAIMWQEYVYFKRKFWSITLGSMISPVLYLIAFGWGLGGGMHGGGGDYINFIIPGIVGLTTMTASFSAIGNSINISRLYEKTFEEFMVAPLNMWVYAIGKVVAGAFRGLYSGWLIILLALVFRTKIDIHPYFVLMMVLNCLTFSAIGFTVGILIKSHADMAKFSNFIITPMAFLCGTFFPLAKMPFLLKNLIWLLPLTQTSLGLRSRGENIWNRTMHPLILVLYFGLVLVLGVHYCKKAE</sequence>
<comment type="subcellular location">
    <subcellularLocation>
        <location evidence="5">Cell membrane</location>
        <topology evidence="5">Multi-pass membrane protein</topology>
    </subcellularLocation>
    <subcellularLocation>
        <location evidence="1">Membrane</location>
        <topology evidence="1">Multi-pass membrane protein</topology>
    </subcellularLocation>
</comment>
<dbReference type="InterPro" id="IPR013525">
    <property type="entry name" value="ABC2_TM"/>
</dbReference>
<organism evidence="7">
    <name type="scientific">Acididesulfobacillus acetoxydans</name>
    <dbReference type="NCBI Taxonomy" id="1561005"/>
    <lineage>
        <taxon>Bacteria</taxon>
        <taxon>Bacillati</taxon>
        <taxon>Bacillota</taxon>
        <taxon>Clostridia</taxon>
        <taxon>Eubacteriales</taxon>
        <taxon>Peptococcaceae</taxon>
        <taxon>Acididesulfobacillus</taxon>
    </lineage>
</organism>
<dbReference type="InterPro" id="IPR047817">
    <property type="entry name" value="ABC2_TM_bact-type"/>
</dbReference>
<dbReference type="Proteomes" id="UP000836597">
    <property type="component" value="Chromosome"/>
</dbReference>
<keyword evidence="3 5" id="KW-1133">Transmembrane helix</keyword>
<feature type="transmembrane region" description="Helical" evidence="5">
    <location>
        <begin position="52"/>
        <end position="76"/>
    </location>
</feature>
<dbReference type="PANTHER" id="PTHR43332:SF2">
    <property type="entry name" value="INNER MEMBRANE TRANSPORT PERMEASE YADH"/>
    <property type="match status" value="1"/>
</dbReference>
<dbReference type="InterPro" id="IPR000412">
    <property type="entry name" value="ABC_2_transport"/>
</dbReference>
<evidence type="ECO:0000256" key="4">
    <source>
        <dbReference type="ARBA" id="ARBA00023136"/>
    </source>
</evidence>
<dbReference type="PANTHER" id="PTHR43332">
    <property type="entry name" value="INNER MEMBRANE TRANSPORT PERMEASE YADH-RELATED"/>
    <property type="match status" value="1"/>
</dbReference>
<name>A0A8S0VYN2_9FIRM</name>
<evidence type="ECO:0000313" key="7">
    <source>
        <dbReference type="EMBL" id="CAA7603223.1"/>
    </source>
</evidence>
<feature type="transmembrane region" description="Helical" evidence="5">
    <location>
        <begin position="169"/>
        <end position="191"/>
    </location>
</feature>
<feature type="transmembrane region" description="Helical" evidence="5">
    <location>
        <begin position="97"/>
        <end position="125"/>
    </location>
</feature>
<keyword evidence="5" id="KW-1003">Cell membrane</keyword>
<evidence type="ECO:0000256" key="5">
    <source>
        <dbReference type="RuleBase" id="RU361157"/>
    </source>
</evidence>
<proteinExistence type="inferred from homology"/>
<evidence type="ECO:0000256" key="2">
    <source>
        <dbReference type="ARBA" id="ARBA00022692"/>
    </source>
</evidence>
<feature type="transmembrane region" description="Helical" evidence="5">
    <location>
        <begin position="131"/>
        <end position="157"/>
    </location>
</feature>
<reference evidence="7" key="1">
    <citation type="submission" date="2020-01" db="EMBL/GenBank/DDBJ databases">
        <authorList>
            <person name="Hornung B."/>
        </authorList>
    </citation>
    <scope>NUCLEOTIDE SEQUENCE</scope>
    <source>
        <strain evidence="7">PacBioINE</strain>
    </source>
</reference>
<feature type="transmembrane region" description="Helical" evidence="5">
    <location>
        <begin position="219"/>
        <end position="239"/>
    </location>
</feature>
<keyword evidence="2 5" id="KW-0812">Transmembrane</keyword>
<dbReference type="GO" id="GO:0043190">
    <property type="term" value="C:ATP-binding cassette (ABC) transporter complex"/>
    <property type="evidence" value="ECO:0007669"/>
    <property type="project" value="InterPro"/>
</dbReference>
<dbReference type="Pfam" id="PF01061">
    <property type="entry name" value="ABC2_membrane"/>
    <property type="match status" value="1"/>
</dbReference>
<feature type="domain" description="ABC transmembrane type-2" evidence="6">
    <location>
        <begin position="20"/>
        <end position="242"/>
    </location>
</feature>
<dbReference type="InterPro" id="IPR052522">
    <property type="entry name" value="ABC-2_transport_permease"/>
</dbReference>
<gene>
    <name evidence="7" type="ORF">DEACI_4046</name>
</gene>
<accession>A0A8S0VYN2</accession>